<dbReference type="EMBL" id="CM042888">
    <property type="protein sequence ID" value="KAI4324735.1"/>
    <property type="molecule type" value="Genomic_DNA"/>
</dbReference>
<accession>A0ACB9MLJ1</accession>
<organism evidence="1 2">
    <name type="scientific">Melastoma candidum</name>
    <dbReference type="NCBI Taxonomy" id="119954"/>
    <lineage>
        <taxon>Eukaryota</taxon>
        <taxon>Viridiplantae</taxon>
        <taxon>Streptophyta</taxon>
        <taxon>Embryophyta</taxon>
        <taxon>Tracheophyta</taxon>
        <taxon>Spermatophyta</taxon>
        <taxon>Magnoliopsida</taxon>
        <taxon>eudicotyledons</taxon>
        <taxon>Gunneridae</taxon>
        <taxon>Pentapetalae</taxon>
        <taxon>rosids</taxon>
        <taxon>malvids</taxon>
        <taxon>Myrtales</taxon>
        <taxon>Melastomataceae</taxon>
        <taxon>Melastomatoideae</taxon>
        <taxon>Melastomateae</taxon>
        <taxon>Melastoma</taxon>
    </lineage>
</organism>
<name>A0ACB9MLJ1_9MYRT</name>
<gene>
    <name evidence="1" type="ORF">MLD38_030192</name>
</gene>
<dbReference type="Proteomes" id="UP001057402">
    <property type="component" value="Chromosome 9"/>
</dbReference>
<evidence type="ECO:0000313" key="1">
    <source>
        <dbReference type="EMBL" id="KAI4324735.1"/>
    </source>
</evidence>
<reference evidence="2" key="1">
    <citation type="journal article" date="2023" name="Front. Plant Sci.">
        <title>Chromosomal-level genome assembly of Melastoma candidum provides insights into trichome evolution.</title>
        <authorList>
            <person name="Zhong Y."/>
            <person name="Wu W."/>
            <person name="Sun C."/>
            <person name="Zou P."/>
            <person name="Liu Y."/>
            <person name="Dai S."/>
            <person name="Zhou R."/>
        </authorList>
    </citation>
    <scope>NUCLEOTIDE SEQUENCE [LARGE SCALE GENOMIC DNA]</scope>
</reference>
<sequence>MDGAQSNSGFPLDPHEMVNGQACYSNNTQKLPIRNVLKSRLRDVRDLENGNNGENVDVKDGVSENHRDGIMGDKEDCKDGIVGGEEYGEDGVSGVEEGCVDKTKSNDIVQLNECMDDEEDEEDSSGDSDDEEDDDEDNRKNGNGGIVDAERRTRKRKLKSLALSYEFAPRVPPPSAEVAPPPPVTKLSSGGRNSLTDWTERETFVLLEALRERFLQHGKRSLRADEWKEVAERVSKSETSRVNRLDSQCRNRLDTLKKKYKKEKSRLAEMGGSSKWVYFSEMDMLMSSSAAELTGLSGGLDLQEDGFGKPGVYANGMDKKRDTPGNSQSSQKEEEDSDGLPPKKRKSGRESSGNFRLLECSFKKFTKIYEKMENRRAQQMIELEKMRNQFQKDLEMERQQITNNAQAEIARIRLGDRHDETSIDN</sequence>
<keyword evidence="2" id="KW-1185">Reference proteome</keyword>
<evidence type="ECO:0000313" key="2">
    <source>
        <dbReference type="Proteomes" id="UP001057402"/>
    </source>
</evidence>
<proteinExistence type="predicted"/>
<protein>
    <submittedName>
        <fullName evidence="1">Uncharacterized protein</fullName>
    </submittedName>
</protein>
<comment type="caution">
    <text evidence="1">The sequence shown here is derived from an EMBL/GenBank/DDBJ whole genome shotgun (WGS) entry which is preliminary data.</text>
</comment>